<reference evidence="1" key="1">
    <citation type="submission" date="2023-04" db="EMBL/GenBank/DDBJ databases">
        <title>A chromosome-level genome assembly of the parasitoid wasp Eretmocerus hayati.</title>
        <authorList>
            <person name="Zhong Y."/>
            <person name="Liu S."/>
            <person name="Liu Y."/>
        </authorList>
    </citation>
    <scope>NUCLEOTIDE SEQUENCE</scope>
    <source>
        <strain evidence="1">ZJU_SS_LIU_2023</strain>
    </source>
</reference>
<name>A0ACC2PQB6_9HYME</name>
<organism evidence="1 2">
    <name type="scientific">Eretmocerus hayati</name>
    <dbReference type="NCBI Taxonomy" id="131215"/>
    <lineage>
        <taxon>Eukaryota</taxon>
        <taxon>Metazoa</taxon>
        <taxon>Ecdysozoa</taxon>
        <taxon>Arthropoda</taxon>
        <taxon>Hexapoda</taxon>
        <taxon>Insecta</taxon>
        <taxon>Pterygota</taxon>
        <taxon>Neoptera</taxon>
        <taxon>Endopterygota</taxon>
        <taxon>Hymenoptera</taxon>
        <taxon>Apocrita</taxon>
        <taxon>Proctotrupomorpha</taxon>
        <taxon>Chalcidoidea</taxon>
        <taxon>Aphelinidae</taxon>
        <taxon>Aphelininae</taxon>
        <taxon>Eretmocerus</taxon>
    </lineage>
</organism>
<evidence type="ECO:0000313" key="2">
    <source>
        <dbReference type="Proteomes" id="UP001239111"/>
    </source>
</evidence>
<protein>
    <submittedName>
        <fullName evidence="1">Uncharacterized protein</fullName>
    </submittedName>
</protein>
<accession>A0ACC2PQB6</accession>
<evidence type="ECO:0000313" key="1">
    <source>
        <dbReference type="EMBL" id="KAJ8685794.1"/>
    </source>
</evidence>
<dbReference type="Proteomes" id="UP001239111">
    <property type="component" value="Chromosome 1"/>
</dbReference>
<comment type="caution">
    <text evidence="1">The sequence shown here is derived from an EMBL/GenBank/DDBJ whole genome shotgun (WGS) entry which is preliminary data.</text>
</comment>
<keyword evidence="2" id="KW-1185">Reference proteome</keyword>
<proteinExistence type="predicted"/>
<dbReference type="EMBL" id="CM056741">
    <property type="protein sequence ID" value="KAJ8685794.1"/>
    <property type="molecule type" value="Genomic_DNA"/>
</dbReference>
<sequence>MVECSKGIFSLPGSYKFVTGSIEGKSDMDTLPQACWLQAGADEKPCQAKPHTTTSTLPAVECRLMGTRFRPKMSWAPGDEAYTATRNRQESAVVPNCNGRHEHHHRSSAAMPHNARPKW</sequence>
<gene>
    <name evidence="1" type="ORF">QAD02_021587</name>
</gene>